<feature type="region of interest" description="Disordered" evidence="1">
    <location>
        <begin position="1"/>
        <end position="20"/>
    </location>
</feature>
<dbReference type="VEuPathDB" id="FungiDB:PSTT_13068"/>
<keyword evidence="3" id="KW-1185">Reference proteome</keyword>
<dbReference type="PANTHER" id="PTHR33069:SF3">
    <property type="entry name" value="DYNEIN HEAVY CHAIN TAIL DOMAIN-CONTAINING PROTEIN"/>
    <property type="match status" value="1"/>
</dbReference>
<dbReference type="AlphaFoldDB" id="A0A2S4UTD8"/>
<sequence>MSDSDSELSENSYPTDTPEMQQLRQRADLVIQGFGSLAGYEFDWPNTPADPSIDRLRSKKDLLTQLHSDLLPTLEDQLGSLSKVLNRSDLRQDPAKKLALILEIQPQISLTLEQTIRIAQQITPGPVPKPFHRSDQHFEDFKCFRLHGLDEFIRDSLKNGFESLRQKYRWVTEELISPTERYIHLERVDHNPLWWSITRTTVLLKGSELDIICGHWLHEGLEEMVYELEDVTRLADPRRIHNIDTSEGAMQGLSNAAIKLSKPFIPIVKLSRLFFVKISRQGRNIDQAPSFTEMSSDQFNVLKCSATKIGESMSNLVHLLIEADIDDRPDTSRYLIKEIEKITPLFPSYVALLMLYIVPFFPDTNGLSPQIYFRDWFVSWNTSFSVATYNAIQAVQFFEQDEP</sequence>
<dbReference type="EMBL" id="PKSL01000177">
    <property type="protein sequence ID" value="POW00528.1"/>
    <property type="molecule type" value="Genomic_DNA"/>
</dbReference>
<dbReference type="PANTHER" id="PTHR33069">
    <property type="entry name" value="CHROMOSOME 7, WHOLE GENOME SHOTGUN SEQUENCE-RELATED"/>
    <property type="match status" value="1"/>
</dbReference>
<comment type="caution">
    <text evidence="2">The sequence shown here is derived from an EMBL/GenBank/DDBJ whole genome shotgun (WGS) entry which is preliminary data.</text>
</comment>
<dbReference type="Proteomes" id="UP000239156">
    <property type="component" value="Unassembled WGS sequence"/>
</dbReference>
<protein>
    <submittedName>
        <fullName evidence="2">Uncharacterized protein</fullName>
    </submittedName>
</protein>
<organism evidence="2 3">
    <name type="scientific">Puccinia striiformis</name>
    <dbReference type="NCBI Taxonomy" id="27350"/>
    <lineage>
        <taxon>Eukaryota</taxon>
        <taxon>Fungi</taxon>
        <taxon>Dikarya</taxon>
        <taxon>Basidiomycota</taxon>
        <taxon>Pucciniomycotina</taxon>
        <taxon>Pucciniomycetes</taxon>
        <taxon>Pucciniales</taxon>
        <taxon>Pucciniaceae</taxon>
        <taxon>Puccinia</taxon>
    </lineage>
</organism>
<dbReference type="VEuPathDB" id="FungiDB:PSHT_08098"/>
<evidence type="ECO:0000313" key="2">
    <source>
        <dbReference type="EMBL" id="POW00528.1"/>
    </source>
</evidence>
<evidence type="ECO:0000256" key="1">
    <source>
        <dbReference type="SAM" id="MobiDB-lite"/>
    </source>
</evidence>
<proteinExistence type="predicted"/>
<gene>
    <name evidence="2" type="ORF">PSTT_13068</name>
</gene>
<evidence type="ECO:0000313" key="3">
    <source>
        <dbReference type="Proteomes" id="UP000239156"/>
    </source>
</evidence>
<reference evidence="2" key="1">
    <citation type="submission" date="2017-12" db="EMBL/GenBank/DDBJ databases">
        <title>Gene loss provides genomic basis for host adaptation in cereal stripe rust fungi.</title>
        <authorList>
            <person name="Xia C."/>
        </authorList>
    </citation>
    <scope>NUCLEOTIDE SEQUENCE [LARGE SCALE GENOMIC DNA]</scope>
    <source>
        <strain evidence="2">93-210</strain>
    </source>
</reference>
<name>A0A2S4UTD8_9BASI</name>
<accession>A0A2S4UTD8</accession>
<feature type="compositionally biased region" description="Polar residues" evidence="1">
    <location>
        <begin position="9"/>
        <end position="20"/>
    </location>
</feature>